<dbReference type="Proteomes" id="UP001066276">
    <property type="component" value="Chromosome 7"/>
</dbReference>
<gene>
    <name evidence="1" type="ORF">NDU88_007793</name>
</gene>
<protein>
    <submittedName>
        <fullName evidence="1">Uncharacterized protein</fullName>
    </submittedName>
</protein>
<proteinExistence type="predicted"/>
<accession>A0AAV7PSF9</accession>
<evidence type="ECO:0000313" key="1">
    <source>
        <dbReference type="EMBL" id="KAJ1129423.1"/>
    </source>
</evidence>
<dbReference type="EMBL" id="JANPWB010000011">
    <property type="protein sequence ID" value="KAJ1129423.1"/>
    <property type="molecule type" value="Genomic_DNA"/>
</dbReference>
<organism evidence="1 2">
    <name type="scientific">Pleurodeles waltl</name>
    <name type="common">Iberian ribbed newt</name>
    <dbReference type="NCBI Taxonomy" id="8319"/>
    <lineage>
        <taxon>Eukaryota</taxon>
        <taxon>Metazoa</taxon>
        <taxon>Chordata</taxon>
        <taxon>Craniata</taxon>
        <taxon>Vertebrata</taxon>
        <taxon>Euteleostomi</taxon>
        <taxon>Amphibia</taxon>
        <taxon>Batrachia</taxon>
        <taxon>Caudata</taxon>
        <taxon>Salamandroidea</taxon>
        <taxon>Salamandridae</taxon>
        <taxon>Pleurodelinae</taxon>
        <taxon>Pleurodeles</taxon>
    </lineage>
</organism>
<dbReference type="AlphaFoldDB" id="A0AAV7PSF9"/>
<comment type="caution">
    <text evidence="1">The sequence shown here is derived from an EMBL/GenBank/DDBJ whole genome shotgun (WGS) entry which is preliminary data.</text>
</comment>
<evidence type="ECO:0000313" key="2">
    <source>
        <dbReference type="Proteomes" id="UP001066276"/>
    </source>
</evidence>
<name>A0AAV7PSF9_PLEWA</name>
<keyword evidence="2" id="KW-1185">Reference proteome</keyword>
<sequence length="129" mass="14281">MRVAVLRSTLHGRSFADCLVSRVTQGAFLQESVLYPRFCRPVFQNHWGLRGLLGAPLRRVSPVGVSQHDPPALLRCIQCAVLVFKLLKDSECCTCRYYRWMSDLSTGVPLSCSLAPQLASVEGPCFPAV</sequence>
<reference evidence="1" key="1">
    <citation type="journal article" date="2022" name="bioRxiv">
        <title>Sequencing and chromosome-scale assembly of the giantPleurodeles waltlgenome.</title>
        <authorList>
            <person name="Brown T."/>
            <person name="Elewa A."/>
            <person name="Iarovenko S."/>
            <person name="Subramanian E."/>
            <person name="Araus A.J."/>
            <person name="Petzold A."/>
            <person name="Susuki M."/>
            <person name="Suzuki K.-i.T."/>
            <person name="Hayashi T."/>
            <person name="Toyoda A."/>
            <person name="Oliveira C."/>
            <person name="Osipova E."/>
            <person name="Leigh N.D."/>
            <person name="Simon A."/>
            <person name="Yun M.H."/>
        </authorList>
    </citation>
    <scope>NUCLEOTIDE SEQUENCE</scope>
    <source>
        <strain evidence="1">20211129_DDA</strain>
        <tissue evidence="1">Liver</tissue>
    </source>
</reference>